<keyword evidence="4 10" id="KW-0812">Transmembrane</keyword>
<feature type="domain" description="CNNM transmembrane" evidence="13">
    <location>
        <begin position="3"/>
        <end position="205"/>
    </location>
</feature>
<comment type="similarity">
    <text evidence="2">Belongs to the UPF0053 family.</text>
</comment>
<dbReference type="Pfam" id="PF03471">
    <property type="entry name" value="CorC_HlyC"/>
    <property type="match status" value="1"/>
</dbReference>
<keyword evidence="8 10" id="KW-0472">Membrane</keyword>
<feature type="domain" description="CBS" evidence="12">
    <location>
        <begin position="224"/>
        <end position="282"/>
    </location>
</feature>
<keyword evidence="5" id="KW-0677">Repeat</keyword>
<dbReference type="Proteomes" id="UP000886842">
    <property type="component" value="Unassembled WGS sequence"/>
</dbReference>
<evidence type="ECO:0000256" key="1">
    <source>
        <dbReference type="ARBA" id="ARBA00004651"/>
    </source>
</evidence>
<dbReference type="AlphaFoldDB" id="A0A9D1KNY5"/>
<dbReference type="GO" id="GO:0005886">
    <property type="term" value="C:plasma membrane"/>
    <property type="evidence" value="ECO:0007669"/>
    <property type="project" value="UniProtKB-SubCell"/>
</dbReference>
<dbReference type="InterPro" id="IPR005170">
    <property type="entry name" value="Transptr-assoc_dom"/>
</dbReference>
<dbReference type="InterPro" id="IPR044751">
    <property type="entry name" value="Ion_transp-like_CBS"/>
</dbReference>
<evidence type="ECO:0000256" key="5">
    <source>
        <dbReference type="ARBA" id="ARBA00022737"/>
    </source>
</evidence>
<dbReference type="SUPFAM" id="SSF54631">
    <property type="entry name" value="CBS-domain pair"/>
    <property type="match status" value="1"/>
</dbReference>
<dbReference type="PANTHER" id="PTHR43099:SF6">
    <property type="entry name" value="UPF0053 PROTEIN RV1842C"/>
    <property type="match status" value="1"/>
</dbReference>
<evidence type="ECO:0000256" key="8">
    <source>
        <dbReference type="ARBA" id="ARBA00023136"/>
    </source>
</evidence>
<dbReference type="GO" id="GO:0050660">
    <property type="term" value="F:flavin adenine dinucleotide binding"/>
    <property type="evidence" value="ECO:0007669"/>
    <property type="project" value="InterPro"/>
</dbReference>
<comment type="subcellular location">
    <subcellularLocation>
        <location evidence="1">Cell membrane</location>
        <topology evidence="1">Multi-pass membrane protein</topology>
    </subcellularLocation>
</comment>
<dbReference type="SMART" id="SM01091">
    <property type="entry name" value="CorC_HlyC"/>
    <property type="match status" value="1"/>
</dbReference>
<dbReference type="CDD" id="cd04590">
    <property type="entry name" value="CBS_pair_CorC_HlyC_assoc"/>
    <property type="match status" value="1"/>
</dbReference>
<reference evidence="14" key="1">
    <citation type="submission" date="2020-10" db="EMBL/GenBank/DDBJ databases">
        <authorList>
            <person name="Gilroy R."/>
        </authorList>
    </citation>
    <scope>NUCLEOTIDE SEQUENCE</scope>
    <source>
        <strain evidence="14">ChiGjej1B1-24693</strain>
    </source>
</reference>
<evidence type="ECO:0000256" key="10">
    <source>
        <dbReference type="PROSITE-ProRule" id="PRU01193"/>
    </source>
</evidence>
<dbReference type="InterPro" id="IPR000644">
    <property type="entry name" value="CBS_dom"/>
</dbReference>
<organism evidence="14 15">
    <name type="scientific">Candidatus Avipropionibacterium avicola</name>
    <dbReference type="NCBI Taxonomy" id="2840701"/>
    <lineage>
        <taxon>Bacteria</taxon>
        <taxon>Bacillati</taxon>
        <taxon>Actinomycetota</taxon>
        <taxon>Actinomycetes</taxon>
        <taxon>Propionibacteriales</taxon>
        <taxon>Propionibacteriaceae</taxon>
        <taxon>Propionibacteriaceae incertae sedis</taxon>
        <taxon>Candidatus Avipropionibacterium</taxon>
    </lineage>
</organism>
<accession>A0A9D1KNY5</accession>
<reference evidence="14" key="2">
    <citation type="journal article" date="2021" name="PeerJ">
        <title>Extensive microbial diversity within the chicken gut microbiome revealed by metagenomics and culture.</title>
        <authorList>
            <person name="Gilroy R."/>
            <person name="Ravi A."/>
            <person name="Getino M."/>
            <person name="Pursley I."/>
            <person name="Horton D.L."/>
            <person name="Alikhan N.F."/>
            <person name="Baker D."/>
            <person name="Gharbi K."/>
            <person name="Hall N."/>
            <person name="Watson M."/>
            <person name="Adriaenssens E.M."/>
            <person name="Foster-Nyarko E."/>
            <person name="Jarju S."/>
            <person name="Secka A."/>
            <person name="Antonio M."/>
            <person name="Oren A."/>
            <person name="Chaudhuri R.R."/>
            <person name="La Ragione R."/>
            <person name="Hildebrand F."/>
            <person name="Pallen M.J."/>
        </authorList>
    </citation>
    <scope>NUCLEOTIDE SEQUENCE</scope>
    <source>
        <strain evidence="14">ChiGjej1B1-24693</strain>
    </source>
</reference>
<dbReference type="InterPro" id="IPR046342">
    <property type="entry name" value="CBS_dom_sf"/>
</dbReference>
<evidence type="ECO:0000313" key="15">
    <source>
        <dbReference type="Proteomes" id="UP000886842"/>
    </source>
</evidence>
<dbReference type="Gene3D" id="3.10.580.10">
    <property type="entry name" value="CBS-domain"/>
    <property type="match status" value="1"/>
</dbReference>
<name>A0A9D1KNY5_9ACTN</name>
<dbReference type="SMART" id="SM00116">
    <property type="entry name" value="CBS"/>
    <property type="match status" value="2"/>
</dbReference>
<evidence type="ECO:0000256" key="2">
    <source>
        <dbReference type="ARBA" id="ARBA00006337"/>
    </source>
</evidence>
<gene>
    <name evidence="14" type="ORF">IAA98_09525</name>
</gene>
<dbReference type="InterPro" id="IPR002550">
    <property type="entry name" value="CNNM"/>
</dbReference>
<proteinExistence type="inferred from homology"/>
<sequence>MMWALTLALGIVVVLAITVVTGYFVAQEFAYMAVDRSRLSARAAQGDAAATRALAVTKRTSFMLSGAQLGITITGLLVGYVAEPLIGRSISTALGVSVPTGVGLAIGTVVALLVSTLVQMLFGELFPKNLAIARPEQVATKLARSTSIYLLVLGWLIAFFDKASNLLLRLFRIEPVHDVEHAATRQDLEHIVADSAVAGALPQDLSVLIDRIIDFPERDVEHAMVPLARTGVVQIDDTIADVRHRMATEHSRYPVIDAQRDVAGVVDLHDLLDLPAERDGDRVATITRPGVLVPTTMGLPDALAALTESGEELACVIDEYGGLAGIVTVEDMAEEIMGDLVDEHDPEPTAWVSQDGEDRWLVLGETPLDEVERAIGRELPRGDQETLAGLVIAGHGALPEIGDRVEIHLPLDTAELAEPGRPVPRALVAEVTEVERHVPSRLRIDVVELPDSDEDEQEAEHA</sequence>
<comment type="caution">
    <text evidence="14">The sequence shown here is derived from an EMBL/GenBank/DDBJ whole genome shotgun (WGS) entry which is preliminary data.</text>
</comment>
<evidence type="ECO:0000256" key="3">
    <source>
        <dbReference type="ARBA" id="ARBA00022475"/>
    </source>
</evidence>
<evidence type="ECO:0000256" key="11">
    <source>
        <dbReference type="SAM" id="Phobius"/>
    </source>
</evidence>
<keyword evidence="7 9" id="KW-0129">CBS domain</keyword>
<dbReference type="InterPro" id="IPR016169">
    <property type="entry name" value="FAD-bd_PCMH_sub2"/>
</dbReference>
<evidence type="ECO:0000259" key="12">
    <source>
        <dbReference type="PROSITE" id="PS51371"/>
    </source>
</evidence>
<dbReference type="Pfam" id="PF01595">
    <property type="entry name" value="CNNM"/>
    <property type="match status" value="1"/>
</dbReference>
<feature type="transmembrane region" description="Helical" evidence="11">
    <location>
        <begin position="142"/>
        <end position="160"/>
    </location>
</feature>
<protein>
    <submittedName>
        <fullName evidence="14">HlyC/CorC family transporter</fullName>
    </submittedName>
</protein>
<dbReference type="Pfam" id="PF00571">
    <property type="entry name" value="CBS"/>
    <property type="match status" value="2"/>
</dbReference>
<feature type="domain" description="CBS" evidence="12">
    <location>
        <begin position="286"/>
        <end position="343"/>
    </location>
</feature>
<evidence type="ECO:0000256" key="7">
    <source>
        <dbReference type="ARBA" id="ARBA00023122"/>
    </source>
</evidence>
<dbReference type="PANTHER" id="PTHR43099">
    <property type="entry name" value="UPF0053 PROTEIN YRKA"/>
    <property type="match status" value="1"/>
</dbReference>
<evidence type="ECO:0000256" key="4">
    <source>
        <dbReference type="ARBA" id="ARBA00022692"/>
    </source>
</evidence>
<evidence type="ECO:0000256" key="6">
    <source>
        <dbReference type="ARBA" id="ARBA00022989"/>
    </source>
</evidence>
<dbReference type="Gene3D" id="3.30.465.10">
    <property type="match status" value="1"/>
</dbReference>
<dbReference type="EMBL" id="DVLP01000283">
    <property type="protein sequence ID" value="HIT75813.1"/>
    <property type="molecule type" value="Genomic_DNA"/>
</dbReference>
<keyword evidence="3" id="KW-1003">Cell membrane</keyword>
<dbReference type="PROSITE" id="PS51846">
    <property type="entry name" value="CNNM"/>
    <property type="match status" value="1"/>
</dbReference>
<dbReference type="InterPro" id="IPR051676">
    <property type="entry name" value="UPF0053_domain"/>
</dbReference>
<evidence type="ECO:0000313" key="14">
    <source>
        <dbReference type="EMBL" id="HIT75813.1"/>
    </source>
</evidence>
<evidence type="ECO:0000259" key="13">
    <source>
        <dbReference type="PROSITE" id="PS51846"/>
    </source>
</evidence>
<feature type="transmembrane region" description="Helical" evidence="11">
    <location>
        <begin position="62"/>
        <end position="82"/>
    </location>
</feature>
<evidence type="ECO:0000256" key="9">
    <source>
        <dbReference type="PROSITE-ProRule" id="PRU00703"/>
    </source>
</evidence>
<feature type="transmembrane region" description="Helical" evidence="11">
    <location>
        <begin position="94"/>
        <end position="122"/>
    </location>
</feature>
<dbReference type="InterPro" id="IPR036318">
    <property type="entry name" value="FAD-bd_PCMH-like_sf"/>
</dbReference>
<dbReference type="SUPFAM" id="SSF56176">
    <property type="entry name" value="FAD-binding/transporter-associated domain-like"/>
    <property type="match status" value="1"/>
</dbReference>
<dbReference type="PROSITE" id="PS51371">
    <property type="entry name" value="CBS"/>
    <property type="match status" value="2"/>
</dbReference>
<keyword evidence="6 10" id="KW-1133">Transmembrane helix</keyword>